<dbReference type="InterPro" id="IPR001208">
    <property type="entry name" value="MCM_dom"/>
</dbReference>
<dbReference type="PANTHER" id="PTHR32039:SF7">
    <property type="entry name" value="COMPETENCE PROTEIN COMM"/>
    <property type="match status" value="1"/>
</dbReference>
<keyword evidence="6" id="KW-1185">Reference proteome</keyword>
<dbReference type="GeneID" id="93757248"/>
<evidence type="ECO:0000256" key="2">
    <source>
        <dbReference type="ARBA" id="ARBA00022741"/>
    </source>
</evidence>
<reference evidence="5 6" key="1">
    <citation type="submission" date="2018-06" db="EMBL/GenBank/DDBJ databases">
        <authorList>
            <consortium name="Pathogen Informatics"/>
            <person name="Doyle S."/>
        </authorList>
    </citation>
    <scope>NUCLEOTIDE SEQUENCE [LARGE SCALE GENOMIC DNA]</scope>
    <source>
        <strain evidence="5 6">NCTC9935</strain>
    </source>
</reference>
<dbReference type="Pfam" id="PF13335">
    <property type="entry name" value="Mg_chelatase_C"/>
    <property type="match status" value="1"/>
</dbReference>
<sequence length="515" mass="54507">MSGPGLARTYSMSVVGIEGHLVDVETYAGSGLVAFTLVGLLDTSVREARDRVRAAFEACGLDVLDQRITVNLSPAGIPKSGSAFDLSIAASVALATGLVSPAGFEEAVIVGELALDGSIQPVRGVLPAVLAARSRGVRRVIVPSACAQEARLVSGIEVLDFAHLADMIAWAGGDAVKAPFHGRLGVRRDRADAEDRLLCDMADVRGQPEAVSALEAAAAGGHHVFLLGEPGTGKTMLASRLPTILPDLDTDTALVTTSLHSVAGLLPSGMSLMTRPPFQAPHHSVTMPALIGGGTRMLVPGAASLAHGGILFLDEAAEFAPSVLDSLREPLESGVIHLHRSGVQARYPASFQLVMASNPCPCGGGNGGRRCTCSSVNKRRYLARLSGPLLDRMDIRIDVHAPSRADMAVTSVRDSASIRQRVVEARARARRRLEGTPWCLNAQLPGAWLRHHSGIDDSLINQLDRLVDSGRSSMRGVDRMLRLSWTLADLDEAPRPTFDHIVKAQQLRNGAGHDE</sequence>
<dbReference type="InterPro" id="IPR000523">
    <property type="entry name" value="Mg_chelatse_chII-like_cat_dom"/>
</dbReference>
<evidence type="ECO:0000313" key="6">
    <source>
        <dbReference type="Proteomes" id="UP000250192"/>
    </source>
</evidence>
<comment type="similarity">
    <text evidence="1">Belongs to the Mg-chelatase subunits D/I family. ComM subfamily.</text>
</comment>
<proteinExistence type="inferred from homology"/>
<accession>A0A2X0U196</accession>
<keyword evidence="3" id="KW-0067">ATP-binding</keyword>
<dbReference type="RefSeq" id="WP_245907628.1">
    <property type="nucleotide sequence ID" value="NZ_CBDERX010000013.1"/>
</dbReference>
<dbReference type="Pfam" id="PF13541">
    <property type="entry name" value="ChlI"/>
    <property type="match status" value="1"/>
</dbReference>
<dbReference type="SMART" id="SM00382">
    <property type="entry name" value="AAA"/>
    <property type="match status" value="1"/>
</dbReference>
<dbReference type="GO" id="GO:0003677">
    <property type="term" value="F:DNA binding"/>
    <property type="evidence" value="ECO:0007669"/>
    <property type="project" value="InterPro"/>
</dbReference>
<organism evidence="5 6">
    <name type="scientific">Schaalia odontolytica</name>
    <dbReference type="NCBI Taxonomy" id="1660"/>
    <lineage>
        <taxon>Bacteria</taxon>
        <taxon>Bacillati</taxon>
        <taxon>Actinomycetota</taxon>
        <taxon>Actinomycetes</taxon>
        <taxon>Actinomycetales</taxon>
        <taxon>Actinomycetaceae</taxon>
        <taxon>Schaalia</taxon>
    </lineage>
</organism>
<dbReference type="InterPro" id="IPR025158">
    <property type="entry name" value="Mg_chelat-rel_C"/>
</dbReference>
<dbReference type="InterPro" id="IPR003593">
    <property type="entry name" value="AAA+_ATPase"/>
</dbReference>
<dbReference type="AlphaFoldDB" id="A0A2X0U196"/>
<protein>
    <submittedName>
        <fullName evidence="5">Competence protein ComM</fullName>
    </submittedName>
</protein>
<dbReference type="SUPFAM" id="SSF54211">
    <property type="entry name" value="Ribosomal protein S5 domain 2-like"/>
    <property type="match status" value="1"/>
</dbReference>
<dbReference type="NCBIfam" id="TIGR00368">
    <property type="entry name" value="YifB family Mg chelatase-like AAA ATPase"/>
    <property type="match status" value="1"/>
</dbReference>
<feature type="domain" description="AAA+ ATPase" evidence="4">
    <location>
        <begin position="220"/>
        <end position="403"/>
    </location>
</feature>
<dbReference type="Proteomes" id="UP000250192">
    <property type="component" value="Unassembled WGS sequence"/>
</dbReference>
<gene>
    <name evidence="5" type="primary">comM</name>
    <name evidence="5" type="ORF">NCTC9935_00519</name>
</gene>
<dbReference type="InterPro" id="IPR004482">
    <property type="entry name" value="Mg_chelat-rel"/>
</dbReference>
<evidence type="ECO:0000259" key="4">
    <source>
        <dbReference type="SMART" id="SM00382"/>
    </source>
</evidence>
<dbReference type="PANTHER" id="PTHR32039">
    <property type="entry name" value="MAGNESIUM-CHELATASE SUBUNIT CHLI"/>
    <property type="match status" value="1"/>
</dbReference>
<dbReference type="PRINTS" id="PR01657">
    <property type="entry name" value="MCMFAMILY"/>
</dbReference>
<dbReference type="InterPro" id="IPR027417">
    <property type="entry name" value="P-loop_NTPase"/>
</dbReference>
<dbReference type="InterPro" id="IPR045006">
    <property type="entry name" value="CHLI-like"/>
</dbReference>
<dbReference type="EMBL" id="UAPR01000001">
    <property type="protein sequence ID" value="SPT54966.1"/>
    <property type="molecule type" value="Genomic_DNA"/>
</dbReference>
<dbReference type="Gene3D" id="3.40.50.300">
    <property type="entry name" value="P-loop containing nucleotide triphosphate hydrolases"/>
    <property type="match status" value="1"/>
</dbReference>
<name>A0A2X0U196_9ACTO</name>
<dbReference type="GO" id="GO:0005524">
    <property type="term" value="F:ATP binding"/>
    <property type="evidence" value="ECO:0007669"/>
    <property type="project" value="UniProtKB-KW"/>
</dbReference>
<dbReference type="STRING" id="1660.APY09_07140"/>
<dbReference type="SUPFAM" id="SSF52540">
    <property type="entry name" value="P-loop containing nucleoside triphosphate hydrolases"/>
    <property type="match status" value="1"/>
</dbReference>
<dbReference type="Gene3D" id="3.30.230.10">
    <property type="match status" value="1"/>
</dbReference>
<dbReference type="Pfam" id="PF01078">
    <property type="entry name" value="Mg_chelatase"/>
    <property type="match status" value="1"/>
</dbReference>
<dbReference type="InterPro" id="IPR020568">
    <property type="entry name" value="Ribosomal_Su5_D2-typ_SF"/>
</dbReference>
<dbReference type="InterPro" id="IPR014721">
    <property type="entry name" value="Ribsml_uS5_D2-typ_fold_subgr"/>
</dbReference>
<evidence type="ECO:0000313" key="5">
    <source>
        <dbReference type="EMBL" id="SPT54966.1"/>
    </source>
</evidence>
<evidence type="ECO:0000256" key="3">
    <source>
        <dbReference type="ARBA" id="ARBA00022840"/>
    </source>
</evidence>
<keyword evidence="2" id="KW-0547">Nucleotide-binding</keyword>
<evidence type="ECO:0000256" key="1">
    <source>
        <dbReference type="ARBA" id="ARBA00006354"/>
    </source>
</evidence>